<dbReference type="AlphaFoldDB" id="A0A380TWW5"/>
<organism evidence="1 2">
    <name type="scientific">Acinetobacter johnsonii</name>
    <dbReference type="NCBI Taxonomy" id="40214"/>
    <lineage>
        <taxon>Bacteria</taxon>
        <taxon>Pseudomonadati</taxon>
        <taxon>Pseudomonadota</taxon>
        <taxon>Gammaproteobacteria</taxon>
        <taxon>Moraxellales</taxon>
        <taxon>Moraxellaceae</taxon>
        <taxon>Acinetobacter</taxon>
    </lineage>
</organism>
<reference evidence="1 2" key="1">
    <citation type="submission" date="2018-06" db="EMBL/GenBank/DDBJ databases">
        <authorList>
            <consortium name="Pathogen Informatics"/>
            <person name="Doyle S."/>
        </authorList>
    </citation>
    <scope>NUCLEOTIDE SEQUENCE [LARGE SCALE GENOMIC DNA]</scope>
    <source>
        <strain evidence="1 2">NCTC10308</strain>
    </source>
</reference>
<gene>
    <name evidence="1" type="ORF">NCTC10308_00985</name>
</gene>
<dbReference type="Proteomes" id="UP000254227">
    <property type="component" value="Unassembled WGS sequence"/>
</dbReference>
<name>A0A380TWW5_ACIJO</name>
<evidence type="ECO:0000313" key="1">
    <source>
        <dbReference type="EMBL" id="SUT93130.1"/>
    </source>
</evidence>
<dbReference type="EMBL" id="UFRV01000006">
    <property type="protein sequence ID" value="SUT93130.1"/>
    <property type="molecule type" value="Genomic_DNA"/>
</dbReference>
<protein>
    <submittedName>
        <fullName evidence="1">Uncharacterized protein</fullName>
    </submittedName>
</protein>
<dbReference type="RefSeq" id="WP_019509709.1">
    <property type="nucleotide sequence ID" value="NZ_CP065666.1"/>
</dbReference>
<proteinExistence type="predicted"/>
<accession>A0A380TWW5</accession>
<sequence>MGLAIFCLILGFIVGYLLRDSRQEKPKETIKKTRNVYLNYNERQREKIRYHNDADRIRQLNLLSPNESKFMRLLQHQFEDHQLIVKDRRFYIADRDNYPIAIFEYREALLHKDLKDNTLLI</sequence>
<evidence type="ECO:0000313" key="2">
    <source>
        <dbReference type="Proteomes" id="UP000254227"/>
    </source>
</evidence>